<keyword evidence="1" id="KW-0812">Transmembrane</keyword>
<reference evidence="2 3" key="1">
    <citation type="journal article" date="2016" name="Nat. Commun.">
        <title>Thousands of microbial genomes shed light on interconnected biogeochemical processes in an aquifer system.</title>
        <authorList>
            <person name="Anantharaman K."/>
            <person name="Brown C.T."/>
            <person name="Hug L.A."/>
            <person name="Sharon I."/>
            <person name="Castelle C.J."/>
            <person name="Probst A.J."/>
            <person name="Thomas B.C."/>
            <person name="Singh A."/>
            <person name="Wilkins M.J."/>
            <person name="Karaoz U."/>
            <person name="Brodie E.L."/>
            <person name="Williams K.H."/>
            <person name="Hubbard S.S."/>
            <person name="Banfield J.F."/>
        </authorList>
    </citation>
    <scope>NUCLEOTIDE SEQUENCE [LARGE SCALE GENOMIC DNA]</scope>
</reference>
<comment type="caution">
    <text evidence="2">The sequence shown here is derived from an EMBL/GenBank/DDBJ whole genome shotgun (WGS) entry which is preliminary data.</text>
</comment>
<dbReference type="AlphaFoldDB" id="A0A1G2IKD9"/>
<protein>
    <submittedName>
        <fullName evidence="2">Uncharacterized protein</fullName>
    </submittedName>
</protein>
<dbReference type="EMBL" id="MHPE01000051">
    <property type="protein sequence ID" value="OGZ75324.1"/>
    <property type="molecule type" value="Genomic_DNA"/>
</dbReference>
<evidence type="ECO:0000313" key="2">
    <source>
        <dbReference type="EMBL" id="OGZ75324.1"/>
    </source>
</evidence>
<organism evidence="2 3">
    <name type="scientific">Candidatus Staskawiczbacteria bacterium RIFCSPLOWO2_12_FULL_37_15</name>
    <dbReference type="NCBI Taxonomy" id="1802218"/>
    <lineage>
        <taxon>Bacteria</taxon>
        <taxon>Candidatus Staskawicziibacteriota</taxon>
    </lineage>
</organism>
<keyword evidence="1" id="KW-1133">Transmembrane helix</keyword>
<evidence type="ECO:0000313" key="3">
    <source>
        <dbReference type="Proteomes" id="UP000178632"/>
    </source>
</evidence>
<dbReference type="Proteomes" id="UP000178632">
    <property type="component" value="Unassembled WGS sequence"/>
</dbReference>
<sequence length="105" mass="12116">MLELIFFVIFIISFGGVLLILARKIPVLSTLPRNGASGIKKHRIILDAEDKIKDILVSFKKQILLHKFLSWVKCMTLKAEVEIDHILHSIRRKAQQVDKDIKNQK</sequence>
<evidence type="ECO:0000256" key="1">
    <source>
        <dbReference type="SAM" id="Phobius"/>
    </source>
</evidence>
<name>A0A1G2IKD9_9BACT</name>
<feature type="transmembrane region" description="Helical" evidence="1">
    <location>
        <begin position="6"/>
        <end position="23"/>
    </location>
</feature>
<keyword evidence="1" id="KW-0472">Membrane</keyword>
<gene>
    <name evidence="2" type="ORF">A3G45_00950</name>
</gene>
<accession>A0A1G2IKD9</accession>
<proteinExistence type="predicted"/>